<protein>
    <submittedName>
        <fullName evidence="3">BZIP transcription factor</fullName>
    </submittedName>
</protein>
<feature type="domain" description="BZIP" evidence="2">
    <location>
        <begin position="29"/>
        <end position="42"/>
    </location>
</feature>
<dbReference type="Proteomes" id="UP000703269">
    <property type="component" value="Unassembled WGS sequence"/>
</dbReference>
<dbReference type="PROSITE" id="PS00036">
    <property type="entry name" value="BZIP_BASIC"/>
    <property type="match status" value="1"/>
</dbReference>
<feature type="compositionally biased region" description="Low complexity" evidence="1">
    <location>
        <begin position="144"/>
        <end position="155"/>
    </location>
</feature>
<evidence type="ECO:0000313" key="4">
    <source>
        <dbReference type="Proteomes" id="UP000703269"/>
    </source>
</evidence>
<evidence type="ECO:0000313" key="3">
    <source>
        <dbReference type="EMBL" id="GJE86361.1"/>
    </source>
</evidence>
<dbReference type="OrthoDB" id="3257643at2759"/>
<feature type="region of interest" description="Disordered" evidence="1">
    <location>
        <begin position="135"/>
        <end position="220"/>
    </location>
</feature>
<comment type="caution">
    <text evidence="3">The sequence shown here is derived from an EMBL/GenBank/DDBJ whole genome shotgun (WGS) entry which is preliminary data.</text>
</comment>
<accession>A0A9P3G175</accession>
<proteinExistence type="predicted"/>
<feature type="compositionally biased region" description="Basic residues" evidence="1">
    <location>
        <begin position="36"/>
        <end position="45"/>
    </location>
</feature>
<sequence>MTPLPLLSVPASQEPHQPSPELGSDRPERSRNAKAQARHRAKRKAYIHQLEQTVVRLQQALQLSPDQHVAPIPPPVRVRELEEENIALHREIDLLRRQLDERNARLRPDINPRSPDASPLDTRTLYDRDYKHRQFSYDDGMQGQTSPTSQVSSPTNLSMPGLNYSYSHSPASPSMGQDRSSPLPAAPTYGYPYHMPETPPSSSTSTPSTPSFSPTDHYANYTQRAPLPSAHASHQTYQQGAVGHYGSVKVEEDPYVIPQPSHDMAHANGYANAISVYSTSHHAISQWSYPDRGQAHETYERIS</sequence>
<feature type="compositionally biased region" description="Polar residues" evidence="1">
    <location>
        <begin position="164"/>
        <end position="180"/>
    </location>
</feature>
<dbReference type="CDD" id="cd14686">
    <property type="entry name" value="bZIP"/>
    <property type="match status" value="1"/>
</dbReference>
<evidence type="ECO:0000256" key="1">
    <source>
        <dbReference type="SAM" id="MobiDB-lite"/>
    </source>
</evidence>
<dbReference type="EMBL" id="BPQB01000004">
    <property type="protein sequence ID" value="GJE86361.1"/>
    <property type="molecule type" value="Genomic_DNA"/>
</dbReference>
<evidence type="ECO:0000259" key="2">
    <source>
        <dbReference type="PROSITE" id="PS00036"/>
    </source>
</evidence>
<name>A0A9P3G175_9APHY</name>
<dbReference type="InterPro" id="IPR004827">
    <property type="entry name" value="bZIP"/>
</dbReference>
<reference evidence="3 4" key="1">
    <citation type="submission" date="2021-08" db="EMBL/GenBank/DDBJ databases">
        <title>Draft Genome Sequence of Phanerochaete sordida strain YK-624.</title>
        <authorList>
            <person name="Mori T."/>
            <person name="Dohra H."/>
            <person name="Suzuki T."/>
            <person name="Kawagishi H."/>
            <person name="Hirai H."/>
        </authorList>
    </citation>
    <scope>NUCLEOTIDE SEQUENCE [LARGE SCALE GENOMIC DNA]</scope>
    <source>
        <strain evidence="3 4">YK-624</strain>
    </source>
</reference>
<dbReference type="GO" id="GO:0003700">
    <property type="term" value="F:DNA-binding transcription factor activity"/>
    <property type="evidence" value="ECO:0007669"/>
    <property type="project" value="InterPro"/>
</dbReference>
<keyword evidence="4" id="KW-1185">Reference proteome</keyword>
<gene>
    <name evidence="3" type="ORF">PsYK624_024410</name>
</gene>
<feature type="compositionally biased region" description="Low complexity" evidence="1">
    <location>
        <begin position="200"/>
        <end position="215"/>
    </location>
</feature>
<organism evidence="3 4">
    <name type="scientific">Phanerochaete sordida</name>
    <dbReference type="NCBI Taxonomy" id="48140"/>
    <lineage>
        <taxon>Eukaryota</taxon>
        <taxon>Fungi</taxon>
        <taxon>Dikarya</taxon>
        <taxon>Basidiomycota</taxon>
        <taxon>Agaricomycotina</taxon>
        <taxon>Agaricomycetes</taxon>
        <taxon>Polyporales</taxon>
        <taxon>Phanerochaetaceae</taxon>
        <taxon>Phanerochaete</taxon>
    </lineage>
</organism>
<feature type="region of interest" description="Disordered" evidence="1">
    <location>
        <begin position="1"/>
        <end position="45"/>
    </location>
</feature>
<dbReference type="AlphaFoldDB" id="A0A9P3G175"/>
<dbReference type="Gene3D" id="1.20.5.170">
    <property type="match status" value="1"/>
</dbReference>